<dbReference type="GO" id="GO:0016020">
    <property type="term" value="C:membrane"/>
    <property type="evidence" value="ECO:0007669"/>
    <property type="project" value="UniProtKB-SubCell"/>
</dbReference>
<keyword evidence="11" id="KW-1185">Reference proteome</keyword>
<evidence type="ECO:0000256" key="3">
    <source>
        <dbReference type="ARBA" id="ARBA00022692"/>
    </source>
</evidence>
<feature type="transmembrane region" description="Helical" evidence="8">
    <location>
        <begin position="338"/>
        <end position="358"/>
    </location>
</feature>
<accession>A0A8H4RZJ7</accession>
<dbReference type="PANTHER" id="PTHR43791:SF70">
    <property type="entry name" value="MAJOR FACILITATOR SUPERFAMILY (MFS) PROFILE DOMAIN-CONTAINING PROTEIN"/>
    <property type="match status" value="1"/>
</dbReference>
<evidence type="ECO:0000313" key="11">
    <source>
        <dbReference type="Proteomes" id="UP000566819"/>
    </source>
</evidence>
<feature type="transmembrane region" description="Helical" evidence="8">
    <location>
        <begin position="364"/>
        <end position="387"/>
    </location>
</feature>
<reference evidence="10 11" key="1">
    <citation type="submission" date="2020-03" db="EMBL/GenBank/DDBJ databases">
        <title>Draft Genome Sequence of Cudoniella acicularis.</title>
        <authorList>
            <person name="Buettner E."/>
            <person name="Kellner H."/>
        </authorList>
    </citation>
    <scope>NUCLEOTIDE SEQUENCE [LARGE SCALE GENOMIC DNA]</scope>
    <source>
        <strain evidence="10 11">DSM 108380</strain>
    </source>
</reference>
<dbReference type="FunFam" id="1.20.1250.20:FF:000064">
    <property type="entry name" value="MFS allantoate transporter"/>
    <property type="match status" value="1"/>
</dbReference>
<dbReference type="AlphaFoldDB" id="A0A8H4RZJ7"/>
<evidence type="ECO:0000256" key="4">
    <source>
        <dbReference type="ARBA" id="ARBA00022989"/>
    </source>
</evidence>
<feature type="transmembrane region" description="Helical" evidence="8">
    <location>
        <begin position="174"/>
        <end position="193"/>
    </location>
</feature>
<evidence type="ECO:0000256" key="8">
    <source>
        <dbReference type="SAM" id="Phobius"/>
    </source>
</evidence>
<gene>
    <name evidence="10" type="ORF">G7Y89_g36</name>
</gene>
<feature type="transmembrane region" description="Helical" evidence="8">
    <location>
        <begin position="399"/>
        <end position="419"/>
    </location>
</feature>
<dbReference type="PANTHER" id="PTHR43791">
    <property type="entry name" value="PERMEASE-RELATED"/>
    <property type="match status" value="1"/>
</dbReference>
<dbReference type="InterPro" id="IPR011701">
    <property type="entry name" value="MFS"/>
</dbReference>
<dbReference type="EMBL" id="JAAMPI010000001">
    <property type="protein sequence ID" value="KAF4638076.1"/>
    <property type="molecule type" value="Genomic_DNA"/>
</dbReference>
<comment type="subcellular location">
    <subcellularLocation>
        <location evidence="1">Membrane</location>
        <topology evidence="1">Multi-pass membrane protein</topology>
    </subcellularLocation>
</comment>
<dbReference type="PROSITE" id="PS50850">
    <property type="entry name" value="MFS"/>
    <property type="match status" value="1"/>
</dbReference>
<feature type="transmembrane region" description="Helical" evidence="8">
    <location>
        <begin position="431"/>
        <end position="455"/>
    </location>
</feature>
<dbReference type="InterPro" id="IPR036259">
    <property type="entry name" value="MFS_trans_sf"/>
</dbReference>
<protein>
    <recommendedName>
        <fullName evidence="9">Major facilitator superfamily (MFS) profile domain-containing protein</fullName>
    </recommendedName>
</protein>
<evidence type="ECO:0000256" key="7">
    <source>
        <dbReference type="SAM" id="MobiDB-lite"/>
    </source>
</evidence>
<keyword evidence="3 8" id="KW-0812">Transmembrane</keyword>
<proteinExistence type="inferred from homology"/>
<comment type="similarity">
    <text evidence="6">Belongs to the major facilitator superfamily. Allantoate permease family.</text>
</comment>
<comment type="caution">
    <text evidence="10">The sequence shown here is derived from an EMBL/GenBank/DDBJ whole genome shotgun (WGS) entry which is preliminary data.</text>
</comment>
<dbReference type="SUPFAM" id="SSF103473">
    <property type="entry name" value="MFS general substrate transporter"/>
    <property type="match status" value="1"/>
</dbReference>
<feature type="transmembrane region" description="Helical" evidence="8">
    <location>
        <begin position="83"/>
        <end position="105"/>
    </location>
</feature>
<dbReference type="Proteomes" id="UP000566819">
    <property type="component" value="Unassembled WGS sequence"/>
</dbReference>
<feature type="transmembrane region" description="Helical" evidence="8">
    <location>
        <begin position="117"/>
        <end position="137"/>
    </location>
</feature>
<feature type="compositionally biased region" description="Basic and acidic residues" evidence="7">
    <location>
        <begin position="527"/>
        <end position="560"/>
    </location>
</feature>
<name>A0A8H4RZJ7_9HELO</name>
<evidence type="ECO:0000259" key="9">
    <source>
        <dbReference type="PROSITE" id="PS50850"/>
    </source>
</evidence>
<keyword evidence="5 8" id="KW-0472">Membrane</keyword>
<dbReference type="InterPro" id="IPR020846">
    <property type="entry name" value="MFS_dom"/>
</dbReference>
<evidence type="ECO:0000256" key="2">
    <source>
        <dbReference type="ARBA" id="ARBA00022448"/>
    </source>
</evidence>
<keyword evidence="2" id="KW-0813">Transport</keyword>
<organism evidence="10 11">
    <name type="scientific">Cudoniella acicularis</name>
    <dbReference type="NCBI Taxonomy" id="354080"/>
    <lineage>
        <taxon>Eukaryota</taxon>
        <taxon>Fungi</taxon>
        <taxon>Dikarya</taxon>
        <taxon>Ascomycota</taxon>
        <taxon>Pezizomycotina</taxon>
        <taxon>Leotiomycetes</taxon>
        <taxon>Helotiales</taxon>
        <taxon>Tricladiaceae</taxon>
        <taxon>Cudoniella</taxon>
    </lineage>
</organism>
<dbReference type="OrthoDB" id="6730379at2759"/>
<dbReference type="Pfam" id="PF07690">
    <property type="entry name" value="MFS_1"/>
    <property type="match status" value="1"/>
</dbReference>
<dbReference type="GO" id="GO:0022857">
    <property type="term" value="F:transmembrane transporter activity"/>
    <property type="evidence" value="ECO:0007669"/>
    <property type="project" value="InterPro"/>
</dbReference>
<evidence type="ECO:0000256" key="6">
    <source>
        <dbReference type="ARBA" id="ARBA00037968"/>
    </source>
</evidence>
<evidence type="ECO:0000256" key="5">
    <source>
        <dbReference type="ARBA" id="ARBA00023136"/>
    </source>
</evidence>
<evidence type="ECO:0000256" key="1">
    <source>
        <dbReference type="ARBA" id="ARBA00004141"/>
    </source>
</evidence>
<sequence>MCEIAKAPSIQSGRLDDNYELYKSIKDTQLDLVEAKKVLRKVDVRILSLLMGTYILQYLDKNCINLASVYGLKTDTHLEGQDYSWLTSIFYIGYLVFQLPFGYLLQYYPTGRLLSTTIIAWGAVLITTPACTSFAGIATNRFLLGALESATNPGFVLLMSMWYTTKEQPLRLEAYYSTIGIATMFSGLIGYAIGNITTGLHRWMYIFLIFGAITIAWGIISLFLLPDSPSTSPFLNPRERAVAVERVAANRQGIKNHVFKRYQAIQTAKDPKTWILFVMAIAGQVPTAAVTSFASINISSFGFDTLGSQYMLIPGGAVQLFGMLIGGWVATKWPGMRCAVMVVANSICILGSGLLVGLPTSNKWGRLIALWLCYSQNLGFSMSLTMISSNIAGYTKKQLTASIVFIGFCIGNAAGPQTFIANEAPGYRTAYISMLVAYSVKLAMVFVLYAHMYLFNRKRDREQAETPLDEGEAIEFGMQDVTEIDNKWFRSKSTSVPTLSQPKKGDDIIRWKCHHCNENNSLLDSDGEYKEYGDGKLRPETPEKSSNKYCGEEYERNLEE</sequence>
<keyword evidence="4 8" id="KW-1133">Transmembrane helix</keyword>
<feature type="region of interest" description="Disordered" evidence="7">
    <location>
        <begin position="522"/>
        <end position="560"/>
    </location>
</feature>
<feature type="transmembrane region" description="Helical" evidence="8">
    <location>
        <begin position="143"/>
        <end position="162"/>
    </location>
</feature>
<feature type="domain" description="Major facilitator superfamily (MFS) profile" evidence="9">
    <location>
        <begin position="46"/>
        <end position="453"/>
    </location>
</feature>
<dbReference type="Gene3D" id="1.20.1250.20">
    <property type="entry name" value="MFS general substrate transporter like domains"/>
    <property type="match status" value="2"/>
</dbReference>
<evidence type="ECO:0000313" key="10">
    <source>
        <dbReference type="EMBL" id="KAF4638076.1"/>
    </source>
</evidence>
<feature type="transmembrane region" description="Helical" evidence="8">
    <location>
        <begin position="205"/>
        <end position="225"/>
    </location>
</feature>
<feature type="transmembrane region" description="Helical" evidence="8">
    <location>
        <begin position="310"/>
        <end position="331"/>
    </location>
</feature>